<proteinExistence type="predicted"/>
<protein>
    <submittedName>
        <fullName evidence="1">Uncharacterized protein</fullName>
    </submittedName>
</protein>
<organism evidence="1 2">
    <name type="scientific">Nocardioides lianchengensis</name>
    <dbReference type="NCBI Taxonomy" id="1045774"/>
    <lineage>
        <taxon>Bacteria</taxon>
        <taxon>Bacillati</taxon>
        <taxon>Actinomycetota</taxon>
        <taxon>Actinomycetes</taxon>
        <taxon>Propionibacteriales</taxon>
        <taxon>Nocardioidaceae</taxon>
        <taxon>Nocardioides</taxon>
    </lineage>
</organism>
<reference evidence="1 2" key="1">
    <citation type="submission" date="2016-10" db="EMBL/GenBank/DDBJ databases">
        <authorList>
            <person name="de Groot N.N."/>
        </authorList>
    </citation>
    <scope>NUCLEOTIDE SEQUENCE [LARGE SCALE GENOMIC DNA]</scope>
    <source>
        <strain evidence="1 2">CGMCC 4.6858</strain>
    </source>
</reference>
<evidence type="ECO:0000313" key="2">
    <source>
        <dbReference type="Proteomes" id="UP000199034"/>
    </source>
</evidence>
<accession>A0A1G6X0E2</accession>
<dbReference type="EMBL" id="FMZM01000010">
    <property type="protein sequence ID" value="SDD70715.1"/>
    <property type="molecule type" value="Genomic_DNA"/>
</dbReference>
<gene>
    <name evidence="1" type="ORF">SAMN05421872_11098</name>
</gene>
<dbReference type="AlphaFoldDB" id="A0A1G6X0E2"/>
<sequence>MSWDVVVVDVARPRPRVAELDEALVRPLGPADDLRAWLSEELPGTDWSDPRWGAWSDGEHLFELSLDEDPVTMLMIGVRGGGDPVAVLRRLTQAHDWSVVDTSTGDWLDLDDGDDGGAGWMGFRAFRDHDVTRGS</sequence>
<dbReference type="Proteomes" id="UP000199034">
    <property type="component" value="Unassembled WGS sequence"/>
</dbReference>
<dbReference type="OrthoDB" id="8481871at2"/>
<name>A0A1G6X0E2_9ACTN</name>
<dbReference type="RefSeq" id="WP_139175664.1">
    <property type="nucleotide sequence ID" value="NZ_FMZM01000010.1"/>
</dbReference>
<keyword evidence="2" id="KW-1185">Reference proteome</keyword>
<evidence type="ECO:0000313" key="1">
    <source>
        <dbReference type="EMBL" id="SDD70715.1"/>
    </source>
</evidence>